<evidence type="ECO:0000313" key="2">
    <source>
        <dbReference type="WBParaSite" id="Hba_01163"/>
    </source>
</evidence>
<evidence type="ECO:0000313" key="1">
    <source>
        <dbReference type="Proteomes" id="UP000095283"/>
    </source>
</evidence>
<dbReference type="Proteomes" id="UP000095283">
    <property type="component" value="Unplaced"/>
</dbReference>
<protein>
    <submittedName>
        <fullName evidence="2">PRE_C2HC domain-containing protein</fullName>
    </submittedName>
</protein>
<sequence>MPLFELTTERAQETPDCVTYKLKLMLGSIRQNNIRKIKSVCCAGQHTSSDMFKSYQHLLRICRQLQSLGDDIDNTTYAQIIETRFPKSLMSKVIPKIKIHPITAQVLLDKIGEVLNQEAAIDRIYDDNRRIQFSIKPDYKPNRFPTLYKHTNDHADRDTMPSSTFSAATSTRNIECAYCHNKSHKSSACKAYPMIDSRKKRSMELRLCLI</sequence>
<keyword evidence="1" id="KW-1185">Reference proteome</keyword>
<name>A0A1I7W954_HETBA</name>
<organism evidence="1 2">
    <name type="scientific">Heterorhabditis bacteriophora</name>
    <name type="common">Entomopathogenic nematode worm</name>
    <dbReference type="NCBI Taxonomy" id="37862"/>
    <lineage>
        <taxon>Eukaryota</taxon>
        <taxon>Metazoa</taxon>
        <taxon>Ecdysozoa</taxon>
        <taxon>Nematoda</taxon>
        <taxon>Chromadorea</taxon>
        <taxon>Rhabditida</taxon>
        <taxon>Rhabditina</taxon>
        <taxon>Rhabditomorpha</taxon>
        <taxon>Strongyloidea</taxon>
        <taxon>Heterorhabditidae</taxon>
        <taxon>Heterorhabditis</taxon>
    </lineage>
</organism>
<reference evidence="2" key="1">
    <citation type="submission" date="2016-11" db="UniProtKB">
        <authorList>
            <consortium name="WormBaseParasite"/>
        </authorList>
    </citation>
    <scope>IDENTIFICATION</scope>
</reference>
<proteinExistence type="predicted"/>
<dbReference type="WBParaSite" id="Hba_01163">
    <property type="protein sequence ID" value="Hba_01163"/>
    <property type="gene ID" value="Hba_01163"/>
</dbReference>
<dbReference type="AlphaFoldDB" id="A0A1I7W954"/>
<accession>A0A1I7W954</accession>